<dbReference type="Pfam" id="PF22589">
    <property type="entry name" value="SPMIP1"/>
    <property type="match status" value="1"/>
</dbReference>
<proteinExistence type="predicted"/>
<feature type="domain" description="Sperm microtubule inner protein 1 C-terminal" evidence="1">
    <location>
        <begin position="75"/>
        <end position="181"/>
    </location>
</feature>
<accession>A0A7R9H6G3</accession>
<dbReference type="AlphaFoldDB" id="A0A7R9H6G3"/>
<dbReference type="PANTHER" id="PTHR35826:SF1">
    <property type="entry name" value="PROTEIN ATP6V1FNB-LIKE"/>
    <property type="match status" value="1"/>
</dbReference>
<dbReference type="InterPro" id="IPR054323">
    <property type="entry name" value="SPMIP1_C"/>
</dbReference>
<reference evidence="2" key="1">
    <citation type="submission" date="2020-11" db="EMBL/GenBank/DDBJ databases">
        <authorList>
            <person name="Tran Van P."/>
        </authorList>
    </citation>
    <scope>NUCLEOTIDE SEQUENCE</scope>
</reference>
<gene>
    <name evidence="2" type="ORF">TPSB3V08_LOCUS6965</name>
</gene>
<evidence type="ECO:0000313" key="2">
    <source>
        <dbReference type="EMBL" id="CAD7409681.1"/>
    </source>
</evidence>
<sequence>MARPDAKFTGGYDITQQNMLNERVHREEVVRRVWFDKYFQDIYDNWSKSKISSKTEALVKELSKGRTARYQAEERRAINKHIDIKIPELENTDFGHVMRPFSKDTMNILYGDVTNNGGRDMYLKVRADIPPDERYYFPETTSFRYGWNHKELAGLFTRSHHGRSAVMKENTYSKSDTRRDPDHYEAPFGGNYLMNIFSI</sequence>
<protein>
    <recommendedName>
        <fullName evidence="1">Sperm microtubule inner protein 1 C-terminal domain-containing protein</fullName>
    </recommendedName>
</protein>
<dbReference type="EMBL" id="OD004291">
    <property type="protein sequence ID" value="CAD7409681.1"/>
    <property type="molecule type" value="Genomic_DNA"/>
</dbReference>
<evidence type="ECO:0000259" key="1">
    <source>
        <dbReference type="Pfam" id="PF22589"/>
    </source>
</evidence>
<organism evidence="2">
    <name type="scientific">Timema poppense</name>
    <name type="common">Walking stick</name>
    <dbReference type="NCBI Taxonomy" id="170557"/>
    <lineage>
        <taxon>Eukaryota</taxon>
        <taxon>Metazoa</taxon>
        <taxon>Ecdysozoa</taxon>
        <taxon>Arthropoda</taxon>
        <taxon>Hexapoda</taxon>
        <taxon>Insecta</taxon>
        <taxon>Pterygota</taxon>
        <taxon>Neoptera</taxon>
        <taxon>Polyneoptera</taxon>
        <taxon>Phasmatodea</taxon>
        <taxon>Timematodea</taxon>
        <taxon>Timematoidea</taxon>
        <taxon>Timematidae</taxon>
        <taxon>Timema</taxon>
    </lineage>
</organism>
<name>A0A7R9H6G3_TIMPO</name>
<dbReference type="PANTHER" id="PTHR35826">
    <property type="entry name" value="PROTEIN ATP6V1FNB-LIKE"/>
    <property type="match status" value="1"/>
</dbReference>